<organism evidence="2 3">
    <name type="scientific">Anaeramoeba flamelloides</name>
    <dbReference type="NCBI Taxonomy" id="1746091"/>
    <lineage>
        <taxon>Eukaryota</taxon>
        <taxon>Metamonada</taxon>
        <taxon>Anaeramoebidae</taxon>
        <taxon>Anaeramoeba</taxon>
    </lineage>
</organism>
<keyword evidence="1" id="KW-0812">Transmembrane</keyword>
<reference evidence="2" key="1">
    <citation type="submission" date="2022-08" db="EMBL/GenBank/DDBJ databases">
        <title>Novel sulfate-reducing endosymbionts in the free-living metamonad Anaeramoeba.</title>
        <authorList>
            <person name="Jerlstrom-Hultqvist J."/>
            <person name="Cepicka I."/>
            <person name="Gallot-Lavallee L."/>
            <person name="Salas-Leiva D."/>
            <person name="Curtis B.A."/>
            <person name="Zahonova K."/>
            <person name="Pipaliya S."/>
            <person name="Dacks J."/>
            <person name="Roger A.J."/>
        </authorList>
    </citation>
    <scope>NUCLEOTIDE SEQUENCE</scope>
    <source>
        <strain evidence="2">Schooner1</strain>
    </source>
</reference>
<feature type="transmembrane region" description="Helical" evidence="1">
    <location>
        <begin position="643"/>
        <end position="669"/>
    </location>
</feature>
<dbReference type="EMBL" id="JAOAOG010000036">
    <property type="protein sequence ID" value="KAJ6252965.1"/>
    <property type="molecule type" value="Genomic_DNA"/>
</dbReference>
<sequence length="750" mass="88428">MLEAENKVGNNSSQGLNSEDFGYYEEKLGNLLDEERSGLDMNTNFQKGKEIYEELHLLSGIIENGDNKFDDYLPQTHSKLWMVVTLILSFLQLTLIHYLMSYRLKIVDQTTSLVVSILVYCFLLFSCCTLLACKKKTDFDDQNGTKSVKSAPVFVVYCFQFFTLIYYVYIFVNCMTLWHKGSDELVHGVKDYLLSKTNHYAIFAIGGTAAVDFCLKKIIRSQDDVDPIQLTNSIDTYKLCIDWLDFTNLFTACIVRGDDYNSPCSKYVQIFLYLWIISFVIRGAVLFWLPYLPINHKFWKHFHNYLYQREKDVYNEQQNKSYVISEENEELDSKNNNNNNENTPIQSPIQRIHYSFSNRQSLCNKLFTIMLMFSLFQDIFCCLYRFVMSDKRQKSENVIFLYKNFIFAAIELCCILLKDVPSKFIFRTREKVKPEFLFSNLMQLPIVLIIIFELYLYYVIQKMGLSWIWGICCFGMIISILFIRDLLKIIKKSLNLIFDIDDNKQDKNRFFRFYILLPIFTFIILAATNVPFLYYKNQNLPKDGQYTKYKVKENVFIAQISFIFLSFAYKAFFTFTNARSFKILNNFENLLHIKLDGTYFGLKNVCNYFVHYMSLMVLVLNGISSISFYNYNEISSITSVYSAFALIFCLLEILNSMIVIIPPTWIFAIQTKESPIFFQSVTHVLPCVIDTLSLIFRLIVWSKFSYINPIFTVKHLLNIFLFFEYFPIYLKYKSNFSFDKFIPLINKKYH</sequence>
<feature type="transmembrane region" description="Helical" evidence="1">
    <location>
        <begin position="399"/>
        <end position="417"/>
    </location>
</feature>
<name>A0ABQ8Z7V3_9EUKA</name>
<feature type="transmembrane region" description="Helical" evidence="1">
    <location>
        <begin position="609"/>
        <end position="631"/>
    </location>
</feature>
<feature type="transmembrane region" description="Helical" evidence="1">
    <location>
        <begin position="437"/>
        <end position="460"/>
    </location>
</feature>
<dbReference type="Proteomes" id="UP001150062">
    <property type="component" value="Unassembled WGS sequence"/>
</dbReference>
<feature type="transmembrane region" description="Helical" evidence="1">
    <location>
        <begin position="513"/>
        <end position="535"/>
    </location>
</feature>
<evidence type="ECO:0000256" key="1">
    <source>
        <dbReference type="SAM" id="Phobius"/>
    </source>
</evidence>
<feature type="transmembrane region" description="Helical" evidence="1">
    <location>
        <begin position="555"/>
        <end position="573"/>
    </location>
</feature>
<feature type="transmembrane region" description="Helical" evidence="1">
    <location>
        <begin position="270"/>
        <end position="292"/>
    </location>
</feature>
<evidence type="ECO:0000313" key="3">
    <source>
        <dbReference type="Proteomes" id="UP001150062"/>
    </source>
</evidence>
<protein>
    <submittedName>
        <fullName evidence="2">Myb-like protein u</fullName>
    </submittedName>
</protein>
<keyword evidence="1" id="KW-1133">Transmembrane helix</keyword>
<proteinExistence type="predicted"/>
<feature type="transmembrane region" description="Helical" evidence="1">
    <location>
        <begin position="366"/>
        <end position="387"/>
    </location>
</feature>
<comment type="caution">
    <text evidence="2">The sequence shown here is derived from an EMBL/GenBank/DDBJ whole genome shotgun (WGS) entry which is preliminary data.</text>
</comment>
<evidence type="ECO:0000313" key="2">
    <source>
        <dbReference type="EMBL" id="KAJ6252965.1"/>
    </source>
</evidence>
<feature type="transmembrane region" description="Helical" evidence="1">
    <location>
        <begin position="706"/>
        <end position="730"/>
    </location>
</feature>
<accession>A0ABQ8Z7V3</accession>
<feature type="transmembrane region" description="Helical" evidence="1">
    <location>
        <begin position="154"/>
        <end position="172"/>
    </location>
</feature>
<keyword evidence="1" id="KW-0472">Membrane</keyword>
<feature type="transmembrane region" description="Helical" evidence="1">
    <location>
        <begin position="681"/>
        <end position="700"/>
    </location>
</feature>
<feature type="transmembrane region" description="Helical" evidence="1">
    <location>
        <begin position="466"/>
        <end position="483"/>
    </location>
</feature>
<feature type="transmembrane region" description="Helical" evidence="1">
    <location>
        <begin position="112"/>
        <end position="133"/>
    </location>
</feature>
<keyword evidence="3" id="KW-1185">Reference proteome</keyword>
<gene>
    <name evidence="2" type="ORF">M0813_13669</name>
</gene>
<feature type="transmembrane region" description="Helical" evidence="1">
    <location>
        <begin position="80"/>
        <end position="100"/>
    </location>
</feature>